<keyword evidence="10" id="KW-0812">Transmembrane</keyword>
<dbReference type="GO" id="GO:0005506">
    <property type="term" value="F:iron ion binding"/>
    <property type="evidence" value="ECO:0007669"/>
    <property type="project" value="InterPro"/>
</dbReference>
<dbReference type="PANTHER" id="PTHR24305:SF210">
    <property type="entry name" value="CYTOCHROME P450 MONOOXYGENASE ASQL-RELATED"/>
    <property type="match status" value="1"/>
</dbReference>
<dbReference type="InterPro" id="IPR050121">
    <property type="entry name" value="Cytochrome_P450_monoxygenase"/>
</dbReference>
<dbReference type="SUPFAM" id="SSF48264">
    <property type="entry name" value="Cytochrome P450"/>
    <property type="match status" value="1"/>
</dbReference>
<evidence type="ECO:0000313" key="11">
    <source>
        <dbReference type="EMBL" id="PGH20117.1"/>
    </source>
</evidence>
<keyword evidence="6 8" id="KW-0408">Iron</keyword>
<protein>
    <recommendedName>
        <fullName evidence="13">Cytochrome P450 monooxygenase</fullName>
    </recommendedName>
</protein>
<evidence type="ECO:0000256" key="9">
    <source>
        <dbReference type="RuleBase" id="RU000461"/>
    </source>
</evidence>
<dbReference type="OrthoDB" id="1470350at2759"/>
<evidence type="ECO:0000256" key="3">
    <source>
        <dbReference type="ARBA" id="ARBA00022617"/>
    </source>
</evidence>
<keyword evidence="10" id="KW-0472">Membrane</keyword>
<dbReference type="GO" id="GO:0016705">
    <property type="term" value="F:oxidoreductase activity, acting on paired donors, with incorporation or reduction of molecular oxygen"/>
    <property type="evidence" value="ECO:0007669"/>
    <property type="project" value="InterPro"/>
</dbReference>
<dbReference type="InterPro" id="IPR002401">
    <property type="entry name" value="Cyt_P450_E_grp-I"/>
</dbReference>
<keyword evidence="5 9" id="KW-0560">Oxidoreductase</keyword>
<feature type="transmembrane region" description="Helical" evidence="10">
    <location>
        <begin position="12"/>
        <end position="35"/>
    </location>
</feature>
<feature type="binding site" description="axial binding residue" evidence="8">
    <location>
        <position position="454"/>
    </location>
    <ligand>
        <name>heme</name>
        <dbReference type="ChEBI" id="CHEBI:30413"/>
    </ligand>
    <ligandPart>
        <name>Fe</name>
        <dbReference type="ChEBI" id="CHEBI:18248"/>
    </ligandPart>
</feature>
<evidence type="ECO:0000256" key="7">
    <source>
        <dbReference type="ARBA" id="ARBA00023033"/>
    </source>
</evidence>
<dbReference type="Proteomes" id="UP000224634">
    <property type="component" value="Unassembled WGS sequence"/>
</dbReference>
<evidence type="ECO:0000256" key="2">
    <source>
        <dbReference type="ARBA" id="ARBA00010617"/>
    </source>
</evidence>
<name>A0A2B7YHM1_POLH7</name>
<dbReference type="PRINTS" id="PR00385">
    <property type="entry name" value="P450"/>
</dbReference>
<dbReference type="STRING" id="1447883.A0A2B7YHM1"/>
<evidence type="ECO:0000256" key="6">
    <source>
        <dbReference type="ARBA" id="ARBA00023004"/>
    </source>
</evidence>
<gene>
    <name evidence="11" type="ORF">AJ80_03685</name>
</gene>
<dbReference type="GO" id="GO:0020037">
    <property type="term" value="F:heme binding"/>
    <property type="evidence" value="ECO:0007669"/>
    <property type="project" value="InterPro"/>
</dbReference>
<evidence type="ECO:0000256" key="4">
    <source>
        <dbReference type="ARBA" id="ARBA00022723"/>
    </source>
</evidence>
<accession>A0A2B7YHM1</accession>
<comment type="similarity">
    <text evidence="2 9">Belongs to the cytochrome P450 family.</text>
</comment>
<dbReference type="InterPro" id="IPR017972">
    <property type="entry name" value="Cyt_P450_CS"/>
</dbReference>
<dbReference type="Pfam" id="PF00067">
    <property type="entry name" value="p450"/>
    <property type="match status" value="1"/>
</dbReference>
<dbReference type="PANTHER" id="PTHR24305">
    <property type="entry name" value="CYTOCHROME P450"/>
    <property type="match status" value="1"/>
</dbReference>
<evidence type="ECO:0000256" key="8">
    <source>
        <dbReference type="PIRSR" id="PIRSR602401-1"/>
    </source>
</evidence>
<evidence type="ECO:0000256" key="5">
    <source>
        <dbReference type="ARBA" id="ARBA00023002"/>
    </source>
</evidence>
<keyword evidence="3 8" id="KW-0349">Heme</keyword>
<keyword evidence="10" id="KW-1133">Transmembrane helix</keyword>
<dbReference type="InterPro" id="IPR036396">
    <property type="entry name" value="Cyt_P450_sf"/>
</dbReference>
<proteinExistence type="inferred from homology"/>
<evidence type="ECO:0000313" key="12">
    <source>
        <dbReference type="Proteomes" id="UP000224634"/>
    </source>
</evidence>
<comment type="cofactor">
    <cofactor evidence="1 8">
        <name>heme</name>
        <dbReference type="ChEBI" id="CHEBI:30413"/>
    </cofactor>
</comment>
<dbReference type="InterPro" id="IPR001128">
    <property type="entry name" value="Cyt_P450"/>
</dbReference>
<comment type="caution">
    <text evidence="11">The sequence shown here is derived from an EMBL/GenBank/DDBJ whole genome shotgun (WGS) entry which is preliminary data.</text>
</comment>
<evidence type="ECO:0000256" key="10">
    <source>
        <dbReference type="SAM" id="Phobius"/>
    </source>
</evidence>
<dbReference type="PROSITE" id="PS00086">
    <property type="entry name" value="CYTOCHROME_P450"/>
    <property type="match status" value="1"/>
</dbReference>
<keyword evidence="7 9" id="KW-0503">Monooxygenase</keyword>
<dbReference type="AlphaFoldDB" id="A0A2B7YHM1"/>
<dbReference type="EMBL" id="PDNA01000042">
    <property type="protein sequence ID" value="PGH20117.1"/>
    <property type="molecule type" value="Genomic_DNA"/>
</dbReference>
<dbReference type="Gene3D" id="1.10.630.10">
    <property type="entry name" value="Cytochrome P450"/>
    <property type="match status" value="1"/>
</dbReference>
<dbReference type="PRINTS" id="PR00463">
    <property type="entry name" value="EP450I"/>
</dbReference>
<organism evidence="11 12">
    <name type="scientific">Polytolypa hystricis (strain UAMH7299)</name>
    <dbReference type="NCBI Taxonomy" id="1447883"/>
    <lineage>
        <taxon>Eukaryota</taxon>
        <taxon>Fungi</taxon>
        <taxon>Dikarya</taxon>
        <taxon>Ascomycota</taxon>
        <taxon>Pezizomycotina</taxon>
        <taxon>Eurotiomycetes</taxon>
        <taxon>Eurotiomycetidae</taxon>
        <taxon>Onygenales</taxon>
        <taxon>Onygenales incertae sedis</taxon>
        <taxon>Polytolypa</taxon>
    </lineage>
</organism>
<dbReference type="GO" id="GO:0004497">
    <property type="term" value="F:monooxygenase activity"/>
    <property type="evidence" value="ECO:0007669"/>
    <property type="project" value="UniProtKB-KW"/>
</dbReference>
<evidence type="ECO:0008006" key="13">
    <source>
        <dbReference type="Google" id="ProtNLM"/>
    </source>
</evidence>
<dbReference type="CDD" id="cd11058">
    <property type="entry name" value="CYP60B-like"/>
    <property type="match status" value="1"/>
</dbReference>
<sequence>MAGIKFIYISGNTVGAALVLELCAAGLFLYFFFLAVYRLWLSPLAKFPGPALNAISSLPIVVWALKGRLPMETRKLHEKYGPIVRVSPNELAFTSATAWQDIYGHRPGREDLLKSRRHAASRDILPGVDSIGTGDNATHTHHRRAIAPAFTRKALWEQEPIVQGFVDKLMDNFHAYAKKGETVDIGKWFNFLTFDVIGDLAFGESFNCLETKQFHFWVALVSHAMRMASMEQATRRLAKNGSALQALLFHLVPKRFKQKRRDFAGYNKEKVLRRINNTTTERKDFLHYILRKDNKYQLTHDEIIANSSAFIVAGSETTAMALSALTNHLLHYPHVYQKLKDEIRGTFTSEDEINLKAVNALPYLNACLEENLRIFPPAPVAFSRVVQPEGDILDEMHIPGGTNVSVSTWCAHHSPLNFKDHDQFIPERWLEGNEEFKDDQKLAFRPFSLGPRNCIGKDVSYLEMRLAASRMIWNFDFEAADDLWEWDPEGDRRHMRAYLMWEKPELNVKLAKVER</sequence>
<evidence type="ECO:0000256" key="1">
    <source>
        <dbReference type="ARBA" id="ARBA00001971"/>
    </source>
</evidence>
<keyword evidence="4 8" id="KW-0479">Metal-binding</keyword>
<reference evidence="11 12" key="1">
    <citation type="submission" date="2017-10" db="EMBL/GenBank/DDBJ databases">
        <title>Comparative genomics in systemic dimorphic fungi from Ajellomycetaceae.</title>
        <authorList>
            <person name="Munoz J.F."/>
            <person name="Mcewen J.G."/>
            <person name="Clay O.K."/>
            <person name="Cuomo C.A."/>
        </authorList>
    </citation>
    <scope>NUCLEOTIDE SEQUENCE [LARGE SCALE GENOMIC DNA]</scope>
    <source>
        <strain evidence="11 12">UAMH7299</strain>
    </source>
</reference>
<keyword evidence="12" id="KW-1185">Reference proteome</keyword>